<dbReference type="CDD" id="cd18095">
    <property type="entry name" value="SpoU-like_rRNA-MTase"/>
    <property type="match status" value="1"/>
</dbReference>
<dbReference type="PANTHER" id="PTHR43191">
    <property type="entry name" value="RRNA METHYLTRANSFERASE 3"/>
    <property type="match status" value="1"/>
</dbReference>
<dbReference type="InterPro" id="IPR051259">
    <property type="entry name" value="rRNA_Methyltransferase"/>
</dbReference>
<evidence type="ECO:0000313" key="4">
    <source>
        <dbReference type="EMBL" id="BDE95294.1"/>
    </source>
</evidence>
<dbReference type="RefSeq" id="WP_102379064.1">
    <property type="nucleotide sequence ID" value="NZ_AP025564.1"/>
</dbReference>
<dbReference type="SUPFAM" id="SSF75217">
    <property type="entry name" value="alpha/beta knot"/>
    <property type="match status" value="1"/>
</dbReference>
<sequence>MPIIRLSSLGDSRLDAYARLTEAQLRNRLEPEKGIFIAESIKVIDRALAAAYEPISFLMEEKWLDASTGVIDRVQSDVPVFVLPADELKRLTGFELTRGILAAMRRPVLPSVENLLADAHRVAVLEGVVDHTNVGAIFRSAAALGIDAVLVTPSCCDPLYRRAVRVSMGTVFQVPWTRIGSTVEDWPEAGLALLRSLGFATAAFALTDESLSIDDERLHACDRLAMVFGTEGDGLAQSTIARCDYTVKIPMAHGVDSLNVAAASAVAFWELRER</sequence>
<keyword evidence="2" id="KW-0808">Transferase</keyword>
<feature type="domain" description="tRNA/rRNA methyltransferase SpoU type" evidence="3">
    <location>
        <begin position="122"/>
        <end position="268"/>
    </location>
</feature>
<dbReference type="InterPro" id="IPR029026">
    <property type="entry name" value="tRNA_m1G_MTases_N"/>
</dbReference>
<accession>A0ABM7WGG0</accession>
<dbReference type="SUPFAM" id="SSF55315">
    <property type="entry name" value="L30e-like"/>
    <property type="match status" value="1"/>
</dbReference>
<evidence type="ECO:0000256" key="2">
    <source>
        <dbReference type="ARBA" id="ARBA00022679"/>
    </source>
</evidence>
<dbReference type="Proteomes" id="UP001320544">
    <property type="component" value="Chromosome"/>
</dbReference>
<dbReference type="Pfam" id="PF00588">
    <property type="entry name" value="SpoU_methylase"/>
    <property type="match status" value="1"/>
</dbReference>
<dbReference type="GO" id="GO:0008168">
    <property type="term" value="F:methyltransferase activity"/>
    <property type="evidence" value="ECO:0007669"/>
    <property type="project" value="UniProtKB-KW"/>
</dbReference>
<dbReference type="InterPro" id="IPR029064">
    <property type="entry name" value="Ribosomal_eL30-like_sf"/>
</dbReference>
<name>A0ABM7WGG0_9ACTN</name>
<dbReference type="EMBL" id="AP025564">
    <property type="protein sequence ID" value="BDE95294.1"/>
    <property type="molecule type" value="Genomic_DNA"/>
</dbReference>
<dbReference type="InterPro" id="IPR001537">
    <property type="entry name" value="SpoU_MeTrfase"/>
</dbReference>
<gene>
    <name evidence="4" type="ORF">CE91St30_06270</name>
</gene>
<dbReference type="PANTHER" id="PTHR43191:SF12">
    <property type="entry name" value="RRNA METHYLASE"/>
    <property type="match status" value="1"/>
</dbReference>
<protein>
    <submittedName>
        <fullName evidence="4">rRNA methyltransferase</fullName>
    </submittedName>
</protein>
<dbReference type="InterPro" id="IPR029028">
    <property type="entry name" value="Alpha/beta_knot_MTases"/>
</dbReference>
<evidence type="ECO:0000259" key="3">
    <source>
        <dbReference type="Pfam" id="PF00588"/>
    </source>
</evidence>
<dbReference type="GO" id="GO:0032259">
    <property type="term" value="P:methylation"/>
    <property type="evidence" value="ECO:0007669"/>
    <property type="project" value="UniProtKB-KW"/>
</dbReference>
<keyword evidence="5" id="KW-1185">Reference proteome</keyword>
<evidence type="ECO:0000313" key="5">
    <source>
        <dbReference type="Proteomes" id="UP001320544"/>
    </source>
</evidence>
<dbReference type="Gene3D" id="3.40.1280.10">
    <property type="match status" value="1"/>
</dbReference>
<organism evidence="4 5">
    <name type="scientific">Raoultibacter timonensis</name>
    <dbReference type="NCBI Taxonomy" id="1907662"/>
    <lineage>
        <taxon>Bacteria</taxon>
        <taxon>Bacillati</taxon>
        <taxon>Actinomycetota</taxon>
        <taxon>Coriobacteriia</taxon>
        <taxon>Eggerthellales</taxon>
        <taxon>Eggerthellaceae</taxon>
        <taxon>Raoultibacter</taxon>
    </lineage>
</organism>
<reference evidence="4 5" key="1">
    <citation type="submission" date="2022-01" db="EMBL/GenBank/DDBJ databases">
        <title>Novel bile acid biosynthetic pathways are enriched in the microbiome of centenarians.</title>
        <authorList>
            <person name="Sato Y."/>
            <person name="Atarashi K."/>
            <person name="Plichta R.D."/>
            <person name="Arai Y."/>
            <person name="Sasajima S."/>
            <person name="Kearney M.S."/>
            <person name="Suda W."/>
            <person name="Takeshita K."/>
            <person name="Sasaki T."/>
            <person name="Okamoto S."/>
            <person name="Skelly N.A."/>
            <person name="Okamura Y."/>
            <person name="Vlamakis H."/>
            <person name="Li Y."/>
            <person name="Tanoue T."/>
            <person name="Takei H."/>
            <person name="Nittono H."/>
            <person name="Narushima S."/>
            <person name="Irie J."/>
            <person name="Itoh H."/>
            <person name="Moriya K."/>
            <person name="Sugiura Y."/>
            <person name="Suematsu M."/>
            <person name="Moritoki N."/>
            <person name="Shibata S."/>
            <person name="Littman R.D."/>
            <person name="Fischbach A.M."/>
            <person name="Uwamino Y."/>
            <person name="Inoue T."/>
            <person name="Honda A."/>
            <person name="Hattori M."/>
            <person name="Murai T."/>
            <person name="Xavier J.R."/>
            <person name="Hirose N."/>
            <person name="Honda K."/>
        </authorList>
    </citation>
    <scope>NUCLEOTIDE SEQUENCE [LARGE SCALE GENOMIC DNA]</scope>
    <source>
        <strain evidence="4 5">CE91-St30</strain>
    </source>
</reference>
<evidence type="ECO:0000256" key="1">
    <source>
        <dbReference type="ARBA" id="ARBA00022603"/>
    </source>
</evidence>
<dbReference type="Gene3D" id="3.30.1330.30">
    <property type="match status" value="1"/>
</dbReference>
<proteinExistence type="predicted"/>
<keyword evidence="1 4" id="KW-0489">Methyltransferase</keyword>